<dbReference type="GO" id="GO:0008270">
    <property type="term" value="F:zinc ion binding"/>
    <property type="evidence" value="ECO:0007669"/>
    <property type="project" value="UniProtKB-KW"/>
</dbReference>
<name>A0A813RDP9_ADIRI</name>
<dbReference type="Pfam" id="PF13920">
    <property type="entry name" value="zf-C3HC4_3"/>
    <property type="match status" value="1"/>
</dbReference>
<dbReference type="Gene3D" id="3.30.40.10">
    <property type="entry name" value="Zinc/RING finger domain, C3HC4 (zinc finger)"/>
    <property type="match status" value="1"/>
</dbReference>
<dbReference type="AlphaFoldDB" id="A0A813RDP9"/>
<dbReference type="GO" id="GO:0005737">
    <property type="term" value="C:cytoplasm"/>
    <property type="evidence" value="ECO:0007669"/>
    <property type="project" value="TreeGrafter"/>
</dbReference>
<dbReference type="GO" id="GO:0061630">
    <property type="term" value="F:ubiquitin protein ligase activity"/>
    <property type="evidence" value="ECO:0007669"/>
    <property type="project" value="UniProtKB-EC"/>
</dbReference>
<evidence type="ECO:0000256" key="3">
    <source>
        <dbReference type="PROSITE-ProRule" id="PRU00175"/>
    </source>
</evidence>
<reference evidence="5" key="1">
    <citation type="submission" date="2021-02" db="EMBL/GenBank/DDBJ databases">
        <authorList>
            <person name="Nowell W R."/>
        </authorList>
    </citation>
    <scope>NUCLEOTIDE SEQUENCE</scope>
</reference>
<keyword evidence="1 3" id="KW-0479">Metal-binding</keyword>
<comment type="caution">
    <text evidence="5">The sequence shown here is derived from an EMBL/GenBank/DDBJ whole genome shotgun (WGS) entry which is preliminary data.</text>
</comment>
<sequence>MGIYYSLISNFSSPTEPTAPNVRMNSKLRKRRRRRHKRHHLLNQFFLGSKQFLVNTQPNTCLFHEYYHLNTRKESINPIQLHISFPDNHESTTIRPVQCTIAMRRDSLKLVHCQNDFYTIDFIFDADRPVQIYICLMAHEVSTSSNGSLSYVCCNQLTHSDTVKRAYVFNRPAGHGQVFSLISNDIRFPLSLLNDDHHSCTVKTRVYPIVIVCRELTSEITKTIPEQIASFPTFNQYHIVLATVRSLRCNDSKLPITPDRVSILLLSQKHVYNGIVFKLFELYGINNSPSKFNSNDHHPTRKKHSLVQIVPSIPTSESEPFLKHSNEINIVRKSSSELDLALNPASESTCVICLTDNNNVLLLPCRHLCLCGSCAENLKFQSANCPICRIPFRALLQIDTLYSRRHRSPNNCLRTRDDEDDDDDDDDEIMFENISLIDALNLSTTKSTHRNQQNITTNDIKYFCNEHSV</sequence>
<dbReference type="SUPFAM" id="SSF57850">
    <property type="entry name" value="RING/U-box"/>
    <property type="match status" value="1"/>
</dbReference>
<dbReference type="EMBL" id="CAJNOR010000067">
    <property type="protein sequence ID" value="CAF0782272.1"/>
    <property type="molecule type" value="Genomic_DNA"/>
</dbReference>
<evidence type="ECO:0000259" key="4">
    <source>
        <dbReference type="PROSITE" id="PS50089"/>
    </source>
</evidence>
<dbReference type="PANTHER" id="PTHR22996">
    <property type="entry name" value="MAHOGUNIN"/>
    <property type="match status" value="1"/>
</dbReference>
<feature type="domain" description="RING-type" evidence="4">
    <location>
        <begin position="350"/>
        <end position="389"/>
    </location>
</feature>
<organism evidence="5 6">
    <name type="scientific">Adineta ricciae</name>
    <name type="common">Rotifer</name>
    <dbReference type="NCBI Taxonomy" id="249248"/>
    <lineage>
        <taxon>Eukaryota</taxon>
        <taxon>Metazoa</taxon>
        <taxon>Spiralia</taxon>
        <taxon>Gnathifera</taxon>
        <taxon>Rotifera</taxon>
        <taxon>Eurotatoria</taxon>
        <taxon>Bdelloidea</taxon>
        <taxon>Adinetida</taxon>
        <taxon>Adinetidae</taxon>
        <taxon>Adineta</taxon>
    </lineage>
</organism>
<gene>
    <name evidence="5" type="ORF">XAT740_LOCUS2035</name>
</gene>
<evidence type="ECO:0000313" key="5">
    <source>
        <dbReference type="EMBL" id="CAF0782272.1"/>
    </source>
</evidence>
<keyword evidence="1 3" id="KW-0863">Zinc-finger</keyword>
<dbReference type="PROSITE" id="PS50089">
    <property type="entry name" value="ZF_RING_2"/>
    <property type="match status" value="1"/>
</dbReference>
<dbReference type="InterPro" id="IPR045194">
    <property type="entry name" value="MGRN1/RNF157-like"/>
</dbReference>
<evidence type="ECO:0000256" key="2">
    <source>
        <dbReference type="ARBA" id="ARBA00022833"/>
    </source>
</evidence>
<dbReference type="Proteomes" id="UP000663828">
    <property type="component" value="Unassembled WGS sequence"/>
</dbReference>
<evidence type="ECO:0000256" key="1">
    <source>
        <dbReference type="ARBA" id="ARBA00022771"/>
    </source>
</evidence>
<accession>A0A813RDP9</accession>
<keyword evidence="6" id="KW-1185">Reference proteome</keyword>
<proteinExistence type="predicted"/>
<protein>
    <recommendedName>
        <fullName evidence="4">RING-type domain-containing protein</fullName>
    </recommendedName>
</protein>
<evidence type="ECO:0000313" key="6">
    <source>
        <dbReference type="Proteomes" id="UP000663828"/>
    </source>
</evidence>
<dbReference type="GO" id="GO:0016567">
    <property type="term" value="P:protein ubiquitination"/>
    <property type="evidence" value="ECO:0007669"/>
    <property type="project" value="TreeGrafter"/>
</dbReference>
<dbReference type="PANTHER" id="PTHR22996:SF0">
    <property type="entry name" value="RE60872P-RELATED"/>
    <property type="match status" value="1"/>
</dbReference>
<dbReference type="InterPro" id="IPR013083">
    <property type="entry name" value="Znf_RING/FYVE/PHD"/>
</dbReference>
<dbReference type="SMART" id="SM00184">
    <property type="entry name" value="RING"/>
    <property type="match status" value="1"/>
</dbReference>
<keyword evidence="2" id="KW-0862">Zinc</keyword>
<dbReference type="InterPro" id="IPR001841">
    <property type="entry name" value="Znf_RING"/>
</dbReference>